<evidence type="ECO:0000256" key="1">
    <source>
        <dbReference type="ARBA" id="ARBA00004496"/>
    </source>
</evidence>
<protein>
    <recommendedName>
        <fullName evidence="7">PH domain-containing protein</fullName>
    </recommendedName>
</protein>
<feature type="compositionally biased region" description="Low complexity" evidence="6">
    <location>
        <begin position="485"/>
        <end position="519"/>
    </location>
</feature>
<dbReference type="EMBL" id="CP111020">
    <property type="protein sequence ID" value="WAR14615.1"/>
    <property type="molecule type" value="Genomic_DNA"/>
</dbReference>
<evidence type="ECO:0000256" key="5">
    <source>
        <dbReference type="SAM" id="Coils"/>
    </source>
</evidence>
<evidence type="ECO:0000259" key="7">
    <source>
        <dbReference type="PROSITE" id="PS50003"/>
    </source>
</evidence>
<evidence type="ECO:0000256" key="4">
    <source>
        <dbReference type="ARBA" id="ARBA00023054"/>
    </source>
</evidence>
<feature type="region of interest" description="Disordered" evidence="6">
    <location>
        <begin position="246"/>
        <end position="289"/>
    </location>
</feature>
<dbReference type="Pfam" id="PF00169">
    <property type="entry name" value="PH"/>
    <property type="match status" value="1"/>
</dbReference>
<feature type="compositionally biased region" description="Basic and acidic residues" evidence="6">
    <location>
        <begin position="276"/>
        <end position="285"/>
    </location>
</feature>
<name>A0ABY7EXD6_MYAAR</name>
<feature type="region of interest" description="Disordered" evidence="6">
    <location>
        <begin position="201"/>
        <end position="228"/>
    </location>
</feature>
<keyword evidence="2" id="KW-0963">Cytoplasm</keyword>
<keyword evidence="9" id="KW-1185">Reference proteome</keyword>
<evidence type="ECO:0000256" key="2">
    <source>
        <dbReference type="ARBA" id="ARBA00022490"/>
    </source>
</evidence>
<dbReference type="InterPro" id="IPR030113">
    <property type="entry name" value="AFAP"/>
</dbReference>
<feature type="coiled-coil region" evidence="5">
    <location>
        <begin position="321"/>
        <end position="348"/>
    </location>
</feature>
<dbReference type="PROSITE" id="PS50003">
    <property type="entry name" value="PH_DOMAIN"/>
    <property type="match status" value="1"/>
</dbReference>
<keyword evidence="4 5" id="KW-0175">Coiled coil</keyword>
<dbReference type="InterPro" id="IPR001849">
    <property type="entry name" value="PH_domain"/>
</dbReference>
<organism evidence="8 9">
    <name type="scientific">Mya arenaria</name>
    <name type="common">Soft-shell clam</name>
    <dbReference type="NCBI Taxonomy" id="6604"/>
    <lineage>
        <taxon>Eukaryota</taxon>
        <taxon>Metazoa</taxon>
        <taxon>Spiralia</taxon>
        <taxon>Lophotrochozoa</taxon>
        <taxon>Mollusca</taxon>
        <taxon>Bivalvia</taxon>
        <taxon>Autobranchia</taxon>
        <taxon>Heteroconchia</taxon>
        <taxon>Euheterodonta</taxon>
        <taxon>Imparidentia</taxon>
        <taxon>Neoheterodontei</taxon>
        <taxon>Myida</taxon>
        <taxon>Myoidea</taxon>
        <taxon>Myidae</taxon>
        <taxon>Mya</taxon>
    </lineage>
</organism>
<reference evidence="8" key="1">
    <citation type="submission" date="2022-11" db="EMBL/GenBank/DDBJ databases">
        <title>Centuries of genome instability and evolution in soft-shell clam transmissible cancer (bioRxiv).</title>
        <authorList>
            <person name="Hart S.F.M."/>
            <person name="Yonemitsu M.A."/>
            <person name="Giersch R.M."/>
            <person name="Beal B.F."/>
            <person name="Arriagada G."/>
            <person name="Davis B.W."/>
            <person name="Ostrander E.A."/>
            <person name="Goff S.P."/>
            <person name="Metzger M.J."/>
        </authorList>
    </citation>
    <scope>NUCLEOTIDE SEQUENCE</scope>
    <source>
        <strain evidence="8">MELC-2E11</strain>
        <tissue evidence="8">Siphon/mantle</tissue>
    </source>
</reference>
<evidence type="ECO:0000313" key="9">
    <source>
        <dbReference type="Proteomes" id="UP001164746"/>
    </source>
</evidence>
<evidence type="ECO:0000256" key="6">
    <source>
        <dbReference type="SAM" id="MobiDB-lite"/>
    </source>
</evidence>
<dbReference type="PANTHER" id="PTHR14338:SF7">
    <property type="entry name" value="PH DOMAIN-CONTAINING PROTEIN"/>
    <property type="match status" value="1"/>
</dbReference>
<dbReference type="Proteomes" id="UP001164746">
    <property type="component" value="Chromosome 9"/>
</dbReference>
<dbReference type="InterPro" id="IPR011993">
    <property type="entry name" value="PH-like_dom_sf"/>
</dbReference>
<dbReference type="Gene3D" id="2.30.29.30">
    <property type="entry name" value="Pleckstrin-homology domain (PH domain)/Phosphotyrosine-binding domain (PTB)"/>
    <property type="match status" value="1"/>
</dbReference>
<dbReference type="PANTHER" id="PTHR14338">
    <property type="entry name" value="ACTIN FILAMENT-ASSOCIATED PROTEIN 1 FAMILY MEMBER"/>
    <property type="match status" value="1"/>
</dbReference>
<sequence>MISFRKTKVRRISDTVHNGSTESLWTVLAKRLRQNRSRDVRRTRSFNVHSAKMSPPEERDEVDAIRPTSPTSTPESPSTLRKRHKPLVVKKVDARELVDKQSIAGYLERKSVSAQWIRYWFVLHEGTLFCYLTADDNVTVDVLNLHGYTVTSLVDKFRGKRFVLQLSHENFTSLHISFESREEMESWDACLNEALDMQSSRVSDGADSTLPSCSECTSNRDDEVGEKRKQVKQKLLEEMLRQKHELEKKQAQRQKKQGRISLDSPERQTLPEFTLEDQRTSDVTRLKQRRMSTQLKVDTIQKQIEKPSGTKRGLFSFGKTKKVDENKNEYLQDQIKELNEKLHKIDTDLNHVGSDKYYDSFDVNQNKKNSSGNMPSQLMTSLLMTSDRPIDSDDENGRSKTIKSAVQKWTNKTFAAKKKPNSNGKPSLNGSLPNMAMKYNGDINLNGDSEPETDTCSGEYLESSVTDLTRPLADLKLSLNLPLSASQNSQNSSNGSCSPSLIQYNRSTSRTSTASSLSSPRREINPSVLAEIDAFEELTKQVLGARSRDVTAK</sequence>
<accession>A0ABY7EXD6</accession>
<comment type="subcellular location">
    <subcellularLocation>
        <location evidence="1">Cytoplasm</location>
    </subcellularLocation>
</comment>
<gene>
    <name evidence="8" type="ORF">MAR_004720</name>
</gene>
<keyword evidence="3" id="KW-0677">Repeat</keyword>
<feature type="compositionally biased region" description="Low complexity" evidence="6">
    <location>
        <begin position="67"/>
        <end position="79"/>
    </location>
</feature>
<feature type="region of interest" description="Disordered" evidence="6">
    <location>
        <begin position="413"/>
        <end position="457"/>
    </location>
</feature>
<feature type="region of interest" description="Disordered" evidence="6">
    <location>
        <begin position="39"/>
        <end position="85"/>
    </location>
</feature>
<feature type="domain" description="PH" evidence="7">
    <location>
        <begin position="100"/>
        <end position="196"/>
    </location>
</feature>
<dbReference type="SUPFAM" id="SSF50729">
    <property type="entry name" value="PH domain-like"/>
    <property type="match status" value="1"/>
</dbReference>
<dbReference type="SMART" id="SM00233">
    <property type="entry name" value="PH"/>
    <property type="match status" value="1"/>
</dbReference>
<proteinExistence type="predicted"/>
<feature type="region of interest" description="Disordered" evidence="6">
    <location>
        <begin position="485"/>
        <end position="526"/>
    </location>
</feature>
<feature type="compositionally biased region" description="Polar residues" evidence="6">
    <location>
        <begin position="421"/>
        <end position="432"/>
    </location>
</feature>
<feature type="compositionally biased region" description="Basic and acidic residues" evidence="6">
    <location>
        <begin position="218"/>
        <end position="228"/>
    </location>
</feature>
<evidence type="ECO:0000313" key="8">
    <source>
        <dbReference type="EMBL" id="WAR14615.1"/>
    </source>
</evidence>
<evidence type="ECO:0000256" key="3">
    <source>
        <dbReference type="ARBA" id="ARBA00022737"/>
    </source>
</evidence>